<keyword evidence="1" id="KW-0812">Transmembrane</keyword>
<sequence>MESCRCPAATFFLLLYSFLRRLLVLPVGFPCKSSQESGVVIFVFLWAVSLGNISTPGWSCVFFTLALGGVVLLFHSHRLTLDYT</sequence>
<dbReference type="VEuPathDB" id="FungiDB:P168DRAFT_126157"/>
<dbReference type="AlphaFoldDB" id="A0A2I1D6Q1"/>
<dbReference type="EMBL" id="MSFM01000004">
    <property type="protein sequence ID" value="PKY05533.1"/>
    <property type="molecule type" value="Genomic_DNA"/>
</dbReference>
<keyword evidence="1" id="KW-1133">Transmembrane helix</keyword>
<protein>
    <submittedName>
        <fullName evidence="2">Uncharacterized protein</fullName>
    </submittedName>
</protein>
<dbReference type="GeneID" id="36540170"/>
<dbReference type="OrthoDB" id="10512674at2759"/>
<keyword evidence="3" id="KW-1185">Reference proteome</keyword>
<reference evidence="2" key="1">
    <citation type="submission" date="2016-12" db="EMBL/GenBank/DDBJ databases">
        <title>The genomes of Aspergillus section Nigri reveals drivers in fungal speciation.</title>
        <authorList>
            <consortium name="DOE Joint Genome Institute"/>
            <person name="Vesth T.C."/>
            <person name="Nybo J."/>
            <person name="Theobald S."/>
            <person name="Brandl J."/>
            <person name="Frisvad J.C."/>
            <person name="Nielsen K.F."/>
            <person name="Lyhne E.K."/>
            <person name="Kogle M.E."/>
            <person name="Kuo A."/>
            <person name="Riley R."/>
            <person name="Clum A."/>
            <person name="Nolan M."/>
            <person name="Lipzen A."/>
            <person name="Salamov A."/>
            <person name="Henrissat B."/>
            <person name="Wiebenga A."/>
            <person name="De vries R.P."/>
            <person name="Grigoriev I.V."/>
            <person name="Mortensen U.H."/>
            <person name="Andersen M.R."/>
            <person name="Baker S.E."/>
        </authorList>
    </citation>
    <scope>NUCLEOTIDE SEQUENCE</scope>
    <source>
        <strain evidence="2">IBT 28561</strain>
    </source>
</reference>
<evidence type="ECO:0000313" key="3">
    <source>
        <dbReference type="Proteomes" id="UP000234254"/>
    </source>
</evidence>
<organism evidence="2 3">
    <name type="scientific">Aspergillus campestris (strain IBT 28561)</name>
    <dbReference type="NCBI Taxonomy" id="1392248"/>
    <lineage>
        <taxon>Eukaryota</taxon>
        <taxon>Fungi</taxon>
        <taxon>Dikarya</taxon>
        <taxon>Ascomycota</taxon>
        <taxon>Pezizomycotina</taxon>
        <taxon>Eurotiomycetes</taxon>
        <taxon>Eurotiomycetidae</taxon>
        <taxon>Eurotiales</taxon>
        <taxon>Aspergillaceae</taxon>
        <taxon>Aspergillus</taxon>
        <taxon>Aspergillus subgen. Circumdati</taxon>
    </lineage>
</organism>
<feature type="transmembrane region" description="Helical" evidence="1">
    <location>
        <begin position="40"/>
        <end position="73"/>
    </location>
</feature>
<name>A0A2I1D6Q1_ASPC2</name>
<comment type="caution">
    <text evidence="2">The sequence shown here is derived from an EMBL/GenBank/DDBJ whole genome shotgun (WGS) entry which is preliminary data.</text>
</comment>
<dbReference type="RefSeq" id="XP_024694127.1">
    <property type="nucleotide sequence ID" value="XM_024832648.1"/>
</dbReference>
<gene>
    <name evidence="2" type="ORF">P168DRAFT_126157</name>
</gene>
<evidence type="ECO:0000256" key="1">
    <source>
        <dbReference type="SAM" id="Phobius"/>
    </source>
</evidence>
<proteinExistence type="predicted"/>
<evidence type="ECO:0000313" key="2">
    <source>
        <dbReference type="EMBL" id="PKY05533.1"/>
    </source>
</evidence>
<keyword evidence="1" id="KW-0472">Membrane</keyword>
<accession>A0A2I1D6Q1</accession>
<dbReference type="Proteomes" id="UP000234254">
    <property type="component" value="Unassembled WGS sequence"/>
</dbReference>